<organism evidence="2 3">
    <name type="scientific">Marasmius crinis-equi</name>
    <dbReference type="NCBI Taxonomy" id="585013"/>
    <lineage>
        <taxon>Eukaryota</taxon>
        <taxon>Fungi</taxon>
        <taxon>Dikarya</taxon>
        <taxon>Basidiomycota</taxon>
        <taxon>Agaricomycotina</taxon>
        <taxon>Agaricomycetes</taxon>
        <taxon>Agaricomycetidae</taxon>
        <taxon>Agaricales</taxon>
        <taxon>Marasmiineae</taxon>
        <taxon>Marasmiaceae</taxon>
        <taxon>Marasmius</taxon>
    </lineage>
</organism>
<accession>A0ABR3FK78</accession>
<feature type="compositionally biased region" description="Polar residues" evidence="1">
    <location>
        <begin position="171"/>
        <end position="190"/>
    </location>
</feature>
<evidence type="ECO:0008006" key="4">
    <source>
        <dbReference type="Google" id="ProtNLM"/>
    </source>
</evidence>
<feature type="compositionally biased region" description="Polar residues" evidence="1">
    <location>
        <begin position="77"/>
        <end position="105"/>
    </location>
</feature>
<feature type="region of interest" description="Disordered" evidence="1">
    <location>
        <begin position="153"/>
        <end position="192"/>
    </location>
</feature>
<sequence length="438" mass="47235">MSFPTTDFTFSFQGTPSTDFELDASWQEEFTKYVLVEGPSTHFDVDQLLEGMGEEDSTPSAPSSSSSPSYLEGSFSGPSSVATPATSTISSAGAQQGTDGSSSITIGWCPSNVPHPLAYQPPPISHHRLWSTPTNSQAFDSAAIIGDHGRFSFPENAVQLPDMPPPHTEQDSYTYFSSEAGPSTVTQNPNKRARLSSVASSGYSYSGWDIPAVASPHMLHESPPHYPNNRSTLHSYTCATPSIATLQRPVVTPEVGTPHPILLGWSGPDVDVDLPPSASHIAVATSIPSSTSFVRRGTKRKASPSSSAFSSPYTSSAAGTAETDADTRTGVCRWKYLDEAGKQRLCNTPVDNGSLANHIKTVHRPWYIPEGGSTSDPCPNEQITRCEWVGCENQAVKWGQVCRHIRTTHLKWTAVQCETCGRVLSRRDSIKRHKCSAS</sequence>
<feature type="region of interest" description="Disordered" evidence="1">
    <location>
        <begin position="292"/>
        <end position="324"/>
    </location>
</feature>
<keyword evidence="3" id="KW-1185">Reference proteome</keyword>
<feature type="compositionally biased region" description="Low complexity" evidence="1">
    <location>
        <begin position="58"/>
        <end position="76"/>
    </location>
</feature>
<dbReference type="Proteomes" id="UP001465976">
    <property type="component" value="Unassembled WGS sequence"/>
</dbReference>
<feature type="compositionally biased region" description="Low complexity" evidence="1">
    <location>
        <begin position="303"/>
        <end position="318"/>
    </location>
</feature>
<evidence type="ECO:0000313" key="3">
    <source>
        <dbReference type="Proteomes" id="UP001465976"/>
    </source>
</evidence>
<evidence type="ECO:0000313" key="2">
    <source>
        <dbReference type="EMBL" id="KAL0575783.1"/>
    </source>
</evidence>
<gene>
    <name evidence="2" type="ORF">V5O48_006202</name>
</gene>
<feature type="region of interest" description="Disordered" evidence="1">
    <location>
        <begin position="52"/>
        <end position="107"/>
    </location>
</feature>
<name>A0ABR3FK78_9AGAR</name>
<reference evidence="2 3" key="1">
    <citation type="submission" date="2024-02" db="EMBL/GenBank/DDBJ databases">
        <title>A draft genome for the cacao thread blight pathogen Marasmius crinis-equi.</title>
        <authorList>
            <person name="Cohen S.P."/>
            <person name="Baruah I.K."/>
            <person name="Amoako-Attah I."/>
            <person name="Bukari Y."/>
            <person name="Meinhardt L.W."/>
            <person name="Bailey B.A."/>
        </authorList>
    </citation>
    <scope>NUCLEOTIDE SEQUENCE [LARGE SCALE GENOMIC DNA]</scope>
    <source>
        <strain evidence="2 3">GH-76</strain>
    </source>
</reference>
<protein>
    <recommendedName>
        <fullName evidence="4">C2H2-type domain-containing protein</fullName>
    </recommendedName>
</protein>
<comment type="caution">
    <text evidence="2">The sequence shown here is derived from an EMBL/GenBank/DDBJ whole genome shotgun (WGS) entry which is preliminary data.</text>
</comment>
<proteinExistence type="predicted"/>
<evidence type="ECO:0000256" key="1">
    <source>
        <dbReference type="SAM" id="MobiDB-lite"/>
    </source>
</evidence>
<dbReference type="EMBL" id="JBAHYK010000275">
    <property type="protein sequence ID" value="KAL0575783.1"/>
    <property type="molecule type" value="Genomic_DNA"/>
</dbReference>